<protein>
    <recommendedName>
        <fullName evidence="6">Beta-lactamase-related domain-containing protein</fullName>
    </recommendedName>
</protein>
<dbReference type="Pfam" id="PF00144">
    <property type="entry name" value="Beta-lactamase"/>
    <property type="match status" value="1"/>
</dbReference>
<feature type="domain" description="Beta-lactamase-related" evidence="2">
    <location>
        <begin position="93"/>
        <end position="410"/>
    </location>
</feature>
<feature type="signal peptide" evidence="1">
    <location>
        <begin position="1"/>
        <end position="20"/>
    </location>
</feature>
<dbReference type="InterPro" id="IPR012338">
    <property type="entry name" value="Beta-lactam/transpept-like"/>
</dbReference>
<evidence type="ECO:0000259" key="2">
    <source>
        <dbReference type="Pfam" id="PF00144"/>
    </source>
</evidence>
<dbReference type="SUPFAM" id="SSF56601">
    <property type="entry name" value="beta-lactamase/transpeptidase-like"/>
    <property type="match status" value="1"/>
</dbReference>
<keyword evidence="5" id="KW-1185">Reference proteome</keyword>
<reference evidence="4" key="1">
    <citation type="submission" date="2019-04" db="EMBL/GenBank/DDBJ databases">
        <title>Sequencing of skin fungus with MAO and IRED activity.</title>
        <authorList>
            <person name="Marsaioli A.J."/>
            <person name="Bonatto J.M.C."/>
            <person name="Reis Junior O."/>
        </authorList>
    </citation>
    <scope>NUCLEOTIDE SEQUENCE</scope>
    <source>
        <strain evidence="4">30M1</strain>
    </source>
</reference>
<dbReference type="EMBL" id="SWKU01000025">
    <property type="protein sequence ID" value="KAF2996923.1"/>
    <property type="molecule type" value="Genomic_DNA"/>
</dbReference>
<comment type="caution">
    <text evidence="4">The sequence shown here is derived from an EMBL/GenBank/DDBJ whole genome shotgun (WGS) entry which is preliminary data.</text>
</comment>
<dbReference type="AlphaFoldDB" id="A0A9P4W3M1"/>
<feature type="chain" id="PRO_5040289957" description="Beta-lactamase-related domain-containing protein" evidence="1">
    <location>
        <begin position="21"/>
        <end position="547"/>
    </location>
</feature>
<dbReference type="InterPro" id="IPR051478">
    <property type="entry name" value="Beta-lactamase-like_AB/R"/>
</dbReference>
<evidence type="ECO:0000313" key="4">
    <source>
        <dbReference type="EMBL" id="KAF2996923.1"/>
    </source>
</evidence>
<evidence type="ECO:0008006" key="6">
    <source>
        <dbReference type="Google" id="ProtNLM"/>
    </source>
</evidence>
<feature type="domain" description="Beta-lactamase-like ARB-00930-like C-terminal" evidence="3">
    <location>
        <begin position="433"/>
        <end position="546"/>
    </location>
</feature>
<dbReference type="InterPro" id="IPR058664">
    <property type="entry name" value="ARB_00930-like_C"/>
</dbReference>
<dbReference type="InterPro" id="IPR001466">
    <property type="entry name" value="Beta-lactam-related"/>
</dbReference>
<dbReference type="PANTHER" id="PTHR22935:SF97">
    <property type="entry name" value="BETA-LACTAMASE-RELATED DOMAIN-CONTAINING PROTEIN"/>
    <property type="match status" value="1"/>
</dbReference>
<organism evidence="4 5">
    <name type="scientific">Curvularia kusanoi</name>
    <name type="common">Cochliobolus kusanoi</name>
    <dbReference type="NCBI Taxonomy" id="90978"/>
    <lineage>
        <taxon>Eukaryota</taxon>
        <taxon>Fungi</taxon>
        <taxon>Dikarya</taxon>
        <taxon>Ascomycota</taxon>
        <taxon>Pezizomycotina</taxon>
        <taxon>Dothideomycetes</taxon>
        <taxon>Pleosporomycetidae</taxon>
        <taxon>Pleosporales</taxon>
        <taxon>Pleosporineae</taxon>
        <taxon>Pleosporaceae</taxon>
        <taxon>Curvularia</taxon>
    </lineage>
</organism>
<evidence type="ECO:0000259" key="3">
    <source>
        <dbReference type="Pfam" id="PF26335"/>
    </source>
</evidence>
<dbReference type="Pfam" id="PF26335">
    <property type="entry name" value="ARB_00930_C"/>
    <property type="match status" value="1"/>
</dbReference>
<dbReference type="OrthoDB" id="10250282at2759"/>
<dbReference type="Gene3D" id="3.40.710.10">
    <property type="entry name" value="DD-peptidase/beta-lactamase superfamily"/>
    <property type="match status" value="1"/>
</dbReference>
<sequence length="547" mass="60131">MASWLTFAAFALLYFRSAIATPNCPIYGAEFPAPQRLSQHPIWQQAVNNLSIAFDYMDAGETGVNLSYSVQIFSTNPEGGILGERYWTATNISSDSGGVKQVNGDTVYRIGSVSKIFAVLAFLAEVGDRDWNTPITEFIPELARYSRQALTLPVDDVRRTDWDDITIGALASQVSGIGRDYGVLGELTQTQNISIPWESSFPAIRRQSLPPCGAWPLCNRQEFFLGIESMYPSFLPWQTAAYSNIGYQLLSYALESISNKKFVDVLFDRVIKPLNLTHTYYDFAPPSVGIIPTDQTEDYWWVNLGEASPGGNMFSSANDISKLGHAILSSKLIKPSLTRRWLNPVTFSSDFSASVGAPWGIRRIPLGPIEQPFRSISAYTKAGTFRHYTAFLSLLKEYNLGFTIMMAGKSLVSNFMIADTLGASLIPAYDAVARDEADSIYSGVYVSYGANAMPNSSLIISTDPRKPGLGLSSWISNGTNMVEKAIQLSTGSSSLALNPEARLYYTQLETKAKNGKKRQAWKAVFEDTGAPTPSGPLLFSTVCGSWW</sequence>
<dbReference type="PANTHER" id="PTHR22935">
    <property type="entry name" value="PENICILLIN-BINDING PROTEIN"/>
    <property type="match status" value="1"/>
</dbReference>
<evidence type="ECO:0000313" key="5">
    <source>
        <dbReference type="Proteomes" id="UP000801428"/>
    </source>
</evidence>
<proteinExistence type="predicted"/>
<name>A0A9P4W3M1_CURKU</name>
<evidence type="ECO:0000256" key="1">
    <source>
        <dbReference type="SAM" id="SignalP"/>
    </source>
</evidence>
<accession>A0A9P4W3M1</accession>
<dbReference type="Proteomes" id="UP000801428">
    <property type="component" value="Unassembled WGS sequence"/>
</dbReference>
<gene>
    <name evidence="4" type="ORF">E8E13_006113</name>
</gene>
<keyword evidence="1" id="KW-0732">Signal</keyword>